<dbReference type="STRING" id="1184151.AW736_13800"/>
<dbReference type="Proteomes" id="UP000078486">
    <property type="component" value="Unassembled WGS sequence"/>
</dbReference>
<comment type="caution">
    <text evidence="1">The sequence shown here is derived from an EMBL/GenBank/DDBJ whole genome shotgun (WGS) entry which is preliminary data.</text>
</comment>
<sequence>MSNLEKLRDAADDLEAAVYTLELRAGVSDREQEAQDIAEARIRARRVLELLLNFRAAKGGKGA</sequence>
<organism evidence="1 2">
    <name type="scientific">Termitidicoccus mucosus</name>
    <dbReference type="NCBI Taxonomy" id="1184151"/>
    <lineage>
        <taxon>Bacteria</taxon>
        <taxon>Pseudomonadati</taxon>
        <taxon>Verrucomicrobiota</taxon>
        <taxon>Opitutia</taxon>
        <taxon>Opitutales</taxon>
        <taxon>Opitutaceae</taxon>
        <taxon>Termitidicoccus</taxon>
    </lineage>
</organism>
<name>A0A178IH41_9BACT</name>
<keyword evidence="2" id="KW-1185">Reference proteome</keyword>
<accession>A0A178IH41</accession>
<evidence type="ECO:0000313" key="1">
    <source>
        <dbReference type="EMBL" id="OAM89320.1"/>
    </source>
</evidence>
<dbReference type="RefSeq" id="WP_068770769.1">
    <property type="nucleotide sequence ID" value="NZ_CP109796.1"/>
</dbReference>
<protein>
    <submittedName>
        <fullName evidence="1">Uncharacterized protein</fullName>
    </submittedName>
</protein>
<proteinExistence type="predicted"/>
<gene>
    <name evidence="1" type="ORF">AW736_13800</name>
</gene>
<dbReference type="AlphaFoldDB" id="A0A178IH41"/>
<reference evidence="1 2" key="1">
    <citation type="submission" date="2016-01" db="EMBL/GenBank/DDBJ databases">
        <title>High potential of lignocellulose degradation of a new Verrucomicrobia species.</title>
        <authorList>
            <person name="Wang Y."/>
            <person name="Shi Y."/>
            <person name="Qiu Z."/>
            <person name="Liu S."/>
            <person name="Yang H."/>
        </authorList>
    </citation>
    <scope>NUCLEOTIDE SEQUENCE [LARGE SCALE GENOMIC DNA]</scope>
    <source>
        <strain evidence="1 2">TSB47</strain>
    </source>
</reference>
<dbReference type="EMBL" id="LRRQ01000099">
    <property type="protein sequence ID" value="OAM89320.1"/>
    <property type="molecule type" value="Genomic_DNA"/>
</dbReference>
<evidence type="ECO:0000313" key="2">
    <source>
        <dbReference type="Proteomes" id="UP000078486"/>
    </source>
</evidence>